<evidence type="ECO:0000313" key="6">
    <source>
        <dbReference type="EMBL" id="MBB5019875.1"/>
    </source>
</evidence>
<comment type="similarity">
    <text evidence="2 4">Belongs to the FliE family.</text>
</comment>
<dbReference type="GO" id="GO:0003774">
    <property type="term" value="F:cytoskeletal motor activity"/>
    <property type="evidence" value="ECO:0007669"/>
    <property type="project" value="InterPro"/>
</dbReference>
<accession>A0A840MR20</accession>
<dbReference type="InterPro" id="IPR001624">
    <property type="entry name" value="FliE"/>
</dbReference>
<evidence type="ECO:0000256" key="3">
    <source>
        <dbReference type="ARBA" id="ARBA00023143"/>
    </source>
</evidence>
<dbReference type="PANTHER" id="PTHR34653">
    <property type="match status" value="1"/>
</dbReference>
<sequence length="107" mass="11726">MSINGIDTMLGELRAMSAKAAGGVAHADQEQAQPVEFAALLKSSLDQVNQAQQTSRELQKQFELGNPDTNLQDVMIAMQKASLSFETMVQVRNKLVSAYQEVMNIQV</sequence>
<dbReference type="AlphaFoldDB" id="A0A840MR20"/>
<gene>
    <name evidence="4" type="primary">fliE</name>
    <name evidence="6" type="ORF">HNQ59_003183</name>
</gene>
<organism evidence="6 7">
    <name type="scientific">Chitinivorax tropicus</name>
    <dbReference type="NCBI Taxonomy" id="714531"/>
    <lineage>
        <taxon>Bacteria</taxon>
        <taxon>Pseudomonadati</taxon>
        <taxon>Pseudomonadota</taxon>
        <taxon>Betaproteobacteria</taxon>
        <taxon>Chitinivorax</taxon>
    </lineage>
</organism>
<keyword evidence="7" id="KW-1185">Reference proteome</keyword>
<dbReference type="HAMAP" id="MF_00724">
    <property type="entry name" value="FliE"/>
    <property type="match status" value="1"/>
</dbReference>
<keyword evidence="6" id="KW-0966">Cell projection</keyword>
<keyword evidence="3 4" id="KW-0975">Bacterial flagellum</keyword>
<evidence type="ECO:0000256" key="5">
    <source>
        <dbReference type="NCBIfam" id="TIGR00205"/>
    </source>
</evidence>
<dbReference type="Pfam" id="PF02049">
    <property type="entry name" value="FliE"/>
    <property type="match status" value="1"/>
</dbReference>
<dbReference type="NCBIfam" id="TIGR00205">
    <property type="entry name" value="fliE"/>
    <property type="match status" value="1"/>
</dbReference>
<dbReference type="Proteomes" id="UP000575898">
    <property type="component" value="Unassembled WGS sequence"/>
</dbReference>
<evidence type="ECO:0000256" key="1">
    <source>
        <dbReference type="ARBA" id="ARBA00004117"/>
    </source>
</evidence>
<evidence type="ECO:0000256" key="2">
    <source>
        <dbReference type="ARBA" id="ARBA00009272"/>
    </source>
</evidence>
<dbReference type="PANTHER" id="PTHR34653:SF1">
    <property type="entry name" value="FLAGELLAR HOOK-BASAL BODY COMPLEX PROTEIN FLIE"/>
    <property type="match status" value="1"/>
</dbReference>
<proteinExistence type="inferred from homology"/>
<dbReference type="EMBL" id="JACHHY010000021">
    <property type="protein sequence ID" value="MBB5019875.1"/>
    <property type="molecule type" value="Genomic_DNA"/>
</dbReference>
<comment type="caution">
    <text evidence="6">The sequence shown here is derived from an EMBL/GenBank/DDBJ whole genome shotgun (WGS) entry which is preliminary data.</text>
</comment>
<dbReference type="GO" id="GO:0071973">
    <property type="term" value="P:bacterial-type flagellum-dependent cell motility"/>
    <property type="evidence" value="ECO:0007669"/>
    <property type="project" value="InterPro"/>
</dbReference>
<name>A0A840MR20_9PROT</name>
<comment type="subcellular location">
    <subcellularLocation>
        <location evidence="1 4">Bacterial flagellum basal body</location>
    </subcellularLocation>
</comment>
<evidence type="ECO:0000313" key="7">
    <source>
        <dbReference type="Proteomes" id="UP000575898"/>
    </source>
</evidence>
<keyword evidence="6" id="KW-0282">Flagellum</keyword>
<protein>
    <recommendedName>
        <fullName evidence="4 5">Flagellar hook-basal body complex protein FliE</fullName>
    </recommendedName>
</protein>
<reference evidence="6 7" key="1">
    <citation type="submission" date="2020-08" db="EMBL/GenBank/DDBJ databases">
        <title>Genomic Encyclopedia of Type Strains, Phase IV (KMG-IV): sequencing the most valuable type-strain genomes for metagenomic binning, comparative biology and taxonomic classification.</title>
        <authorList>
            <person name="Goeker M."/>
        </authorList>
    </citation>
    <scope>NUCLEOTIDE SEQUENCE [LARGE SCALE GENOMIC DNA]</scope>
    <source>
        <strain evidence="6 7">DSM 27165</strain>
    </source>
</reference>
<dbReference type="GO" id="GO:0009425">
    <property type="term" value="C:bacterial-type flagellum basal body"/>
    <property type="evidence" value="ECO:0007669"/>
    <property type="project" value="UniProtKB-SubCell"/>
</dbReference>
<dbReference type="GO" id="GO:0005198">
    <property type="term" value="F:structural molecule activity"/>
    <property type="evidence" value="ECO:0007669"/>
    <property type="project" value="UniProtKB-UniRule"/>
</dbReference>
<evidence type="ECO:0000256" key="4">
    <source>
        <dbReference type="HAMAP-Rule" id="MF_00724"/>
    </source>
</evidence>
<dbReference type="PRINTS" id="PR01006">
    <property type="entry name" value="FLGHOOKFLIE"/>
</dbReference>
<keyword evidence="6" id="KW-0969">Cilium</keyword>
<dbReference type="RefSeq" id="WP_184041297.1">
    <property type="nucleotide sequence ID" value="NZ_JACHHY010000021.1"/>
</dbReference>